<evidence type="ECO:0000313" key="1">
    <source>
        <dbReference type="EMBL" id="KAK8857421.1"/>
    </source>
</evidence>
<dbReference type="EMBL" id="JAPFFF010000020">
    <property type="protein sequence ID" value="KAK8857421.1"/>
    <property type="molecule type" value="Genomic_DNA"/>
</dbReference>
<comment type="caution">
    <text evidence="1">The sequence shown here is derived from an EMBL/GenBank/DDBJ whole genome shotgun (WGS) entry which is preliminary data.</text>
</comment>
<sequence>MNSPNAYNALRTYHVQLYAADAPSSWSEGNSCLTVRRFETKIDQKLNVIQNCTEYVGYSANSGATWTN</sequence>
<dbReference type="Proteomes" id="UP001470230">
    <property type="component" value="Unassembled WGS sequence"/>
</dbReference>
<accession>A0ABR2I4Z3</accession>
<evidence type="ECO:0000313" key="2">
    <source>
        <dbReference type="Proteomes" id="UP001470230"/>
    </source>
</evidence>
<protein>
    <submittedName>
        <fullName evidence="1">Uncharacterized protein</fullName>
    </submittedName>
</protein>
<reference evidence="1 2" key="1">
    <citation type="submission" date="2024-04" db="EMBL/GenBank/DDBJ databases">
        <title>Tritrichomonas musculus Genome.</title>
        <authorList>
            <person name="Alves-Ferreira E."/>
            <person name="Grigg M."/>
            <person name="Lorenzi H."/>
            <person name="Galac M."/>
        </authorList>
    </citation>
    <scope>NUCLEOTIDE SEQUENCE [LARGE SCALE GENOMIC DNA]</scope>
    <source>
        <strain evidence="1 2">EAF2021</strain>
    </source>
</reference>
<keyword evidence="2" id="KW-1185">Reference proteome</keyword>
<gene>
    <name evidence="1" type="ORF">M9Y10_015826</name>
</gene>
<name>A0ABR2I4Z3_9EUKA</name>
<proteinExistence type="predicted"/>
<organism evidence="1 2">
    <name type="scientific">Tritrichomonas musculus</name>
    <dbReference type="NCBI Taxonomy" id="1915356"/>
    <lineage>
        <taxon>Eukaryota</taxon>
        <taxon>Metamonada</taxon>
        <taxon>Parabasalia</taxon>
        <taxon>Tritrichomonadida</taxon>
        <taxon>Tritrichomonadidae</taxon>
        <taxon>Tritrichomonas</taxon>
    </lineage>
</organism>